<dbReference type="Pfam" id="PF09015">
    <property type="entry name" value="NgoMIV_restric"/>
    <property type="match status" value="1"/>
</dbReference>
<keyword evidence="1" id="KW-0255">Endonuclease</keyword>
<evidence type="ECO:0000313" key="1">
    <source>
        <dbReference type="EMBL" id="MDV6233030.1"/>
    </source>
</evidence>
<name>A0ABU4B3I9_9NOCA</name>
<dbReference type="InterPro" id="IPR037083">
    <property type="entry name" value="NgoMIV_sf"/>
</dbReference>
<dbReference type="SUPFAM" id="SSF52980">
    <property type="entry name" value="Restriction endonuclease-like"/>
    <property type="match status" value="1"/>
</dbReference>
<organism evidence="1 2">
    <name type="scientific">Rhodococcus cercidiphylli</name>
    <dbReference type="NCBI Taxonomy" id="489916"/>
    <lineage>
        <taxon>Bacteria</taxon>
        <taxon>Bacillati</taxon>
        <taxon>Actinomycetota</taxon>
        <taxon>Actinomycetes</taxon>
        <taxon>Mycobacteriales</taxon>
        <taxon>Nocardiaceae</taxon>
        <taxon>Rhodococcus</taxon>
    </lineage>
</organism>
<keyword evidence="1" id="KW-0540">Nuclease</keyword>
<reference evidence="1 2" key="1">
    <citation type="submission" date="2023-10" db="EMBL/GenBank/DDBJ databases">
        <title>Development of a sustainable strategy for remediation of hydrocarbon-contaminated territories based on the waste exchange concept.</title>
        <authorList>
            <person name="Krivoruchko A."/>
        </authorList>
    </citation>
    <scope>NUCLEOTIDE SEQUENCE [LARGE SCALE GENOMIC DNA]</scope>
    <source>
        <strain evidence="1 2">IEGM 1322</strain>
    </source>
</reference>
<dbReference type="Gene3D" id="3.40.50.10010">
    <property type="entry name" value="Type-2 restriction enzyme NgoMIV"/>
    <property type="match status" value="1"/>
</dbReference>
<dbReference type="RefSeq" id="WP_317549461.1">
    <property type="nucleotide sequence ID" value="NZ_JAWLKE010000008.1"/>
</dbReference>
<dbReference type="InterPro" id="IPR015105">
    <property type="entry name" value="NgoMIV"/>
</dbReference>
<dbReference type="GO" id="GO:0004519">
    <property type="term" value="F:endonuclease activity"/>
    <property type="evidence" value="ECO:0007669"/>
    <property type="project" value="UniProtKB-KW"/>
</dbReference>
<comment type="caution">
    <text evidence="1">The sequence shown here is derived from an EMBL/GenBank/DDBJ whole genome shotgun (WGS) entry which is preliminary data.</text>
</comment>
<sequence length="230" mass="25568">MEARAAEHLQSVRADLRIANSRSASEFEQYRHLNVFKTFTRNYKGPSELLSAVEFELERALQADASGVRSRLRAAAAEAAADHELVMQLSDTMPEESMLKLDITASVPTDPARLLVGLSSKWSLRTDRAQDCVSQGAKLVSLRRGHMPHYAVLTMEPRPSMLKLIAYGSGSVDCVYHVALPELRAAAAEIAGTKREGLDRWPPRLMLERMVSQGRVRSYGHLVDEILRVA</sequence>
<dbReference type="EMBL" id="JAWLKE010000008">
    <property type="protein sequence ID" value="MDV6233030.1"/>
    <property type="molecule type" value="Genomic_DNA"/>
</dbReference>
<proteinExistence type="predicted"/>
<protein>
    <submittedName>
        <fullName evidence="1">NgoMIV family type II restriction endonuclease</fullName>
    </submittedName>
</protein>
<gene>
    <name evidence="1" type="ORF">R3P95_20950</name>
</gene>
<dbReference type="InterPro" id="IPR011335">
    <property type="entry name" value="Restrct_endonuc-II-like"/>
</dbReference>
<keyword evidence="1" id="KW-0378">Hydrolase</keyword>
<keyword evidence="2" id="KW-1185">Reference proteome</keyword>
<dbReference type="Proteomes" id="UP001185899">
    <property type="component" value="Unassembled WGS sequence"/>
</dbReference>
<accession>A0ABU4B3I9</accession>
<evidence type="ECO:0000313" key="2">
    <source>
        <dbReference type="Proteomes" id="UP001185899"/>
    </source>
</evidence>